<dbReference type="EMBL" id="JAPFFK010000016">
    <property type="protein sequence ID" value="KAJ6706296.1"/>
    <property type="molecule type" value="Genomic_DNA"/>
</dbReference>
<name>A0A9Q0QH97_SALPP</name>
<comment type="caution">
    <text evidence="2">The sequence shown here is derived from an EMBL/GenBank/DDBJ whole genome shotgun (WGS) entry which is preliminary data.</text>
</comment>
<evidence type="ECO:0000313" key="3">
    <source>
        <dbReference type="Proteomes" id="UP001151532"/>
    </source>
</evidence>
<organism evidence="2 3">
    <name type="scientific">Salix purpurea</name>
    <name type="common">Purple osier willow</name>
    <dbReference type="NCBI Taxonomy" id="77065"/>
    <lineage>
        <taxon>Eukaryota</taxon>
        <taxon>Viridiplantae</taxon>
        <taxon>Streptophyta</taxon>
        <taxon>Embryophyta</taxon>
        <taxon>Tracheophyta</taxon>
        <taxon>Spermatophyta</taxon>
        <taxon>Magnoliopsida</taxon>
        <taxon>eudicotyledons</taxon>
        <taxon>Gunneridae</taxon>
        <taxon>Pentapetalae</taxon>
        <taxon>rosids</taxon>
        <taxon>fabids</taxon>
        <taxon>Malpighiales</taxon>
        <taxon>Salicaceae</taxon>
        <taxon>Saliceae</taxon>
        <taxon>Salix</taxon>
    </lineage>
</organism>
<proteinExistence type="predicted"/>
<feature type="region of interest" description="Disordered" evidence="1">
    <location>
        <begin position="110"/>
        <end position="161"/>
    </location>
</feature>
<dbReference type="AlphaFoldDB" id="A0A9Q0QH97"/>
<dbReference type="OrthoDB" id="10600674at2759"/>
<feature type="compositionally biased region" description="Low complexity" evidence="1">
    <location>
        <begin position="110"/>
        <end position="119"/>
    </location>
</feature>
<reference evidence="2" key="1">
    <citation type="submission" date="2022-11" db="EMBL/GenBank/DDBJ databases">
        <authorList>
            <person name="Hyden B.L."/>
            <person name="Feng K."/>
            <person name="Yates T."/>
            <person name="Jawdy S."/>
            <person name="Smart L.B."/>
            <person name="Muchero W."/>
        </authorList>
    </citation>
    <scope>NUCLEOTIDE SEQUENCE</scope>
    <source>
        <tissue evidence="2">Shoot tip</tissue>
    </source>
</reference>
<dbReference type="Proteomes" id="UP001151532">
    <property type="component" value="Chromosome 3"/>
</dbReference>
<gene>
    <name evidence="2" type="ORF">OIU79_010861</name>
</gene>
<evidence type="ECO:0000256" key="1">
    <source>
        <dbReference type="SAM" id="MobiDB-lite"/>
    </source>
</evidence>
<accession>A0A9Q0QH97</accession>
<sequence>MRRTKTEIQEILIRMRLLQTYMTFMLSPSVLNLSCRPKTMVWRLAITVGKPTISDGTETCYQQAMKGELVMLIDEPTTILDGTTVRGVLLGRMLHGLNNNSYTNRRTNSIRWNNSSRNNVPERTRHGLNSYRENDGFSRNENFRGGNGNFWERNQRRRSDS</sequence>
<reference evidence="2" key="2">
    <citation type="journal article" date="2023" name="Int. J. Mol. Sci.">
        <title>De Novo Assembly and Annotation of 11 Diverse Shrub Willow (Salix) Genomes Reveals Novel Gene Organization in Sex-Linked Regions.</title>
        <authorList>
            <person name="Hyden B."/>
            <person name="Feng K."/>
            <person name="Yates T.B."/>
            <person name="Jawdy S."/>
            <person name="Cereghino C."/>
            <person name="Smart L.B."/>
            <person name="Muchero W."/>
        </authorList>
    </citation>
    <scope>NUCLEOTIDE SEQUENCE</scope>
    <source>
        <tissue evidence="2">Shoot tip</tissue>
    </source>
</reference>
<feature type="compositionally biased region" description="Basic and acidic residues" evidence="1">
    <location>
        <begin position="132"/>
        <end position="142"/>
    </location>
</feature>
<protein>
    <submittedName>
        <fullName evidence="2">Uncharacterized protein</fullName>
    </submittedName>
</protein>
<evidence type="ECO:0000313" key="2">
    <source>
        <dbReference type="EMBL" id="KAJ6706296.1"/>
    </source>
</evidence>
<keyword evidence="3" id="KW-1185">Reference proteome</keyword>
<feature type="compositionally biased region" description="Low complexity" evidence="1">
    <location>
        <begin position="143"/>
        <end position="152"/>
    </location>
</feature>